<dbReference type="SUPFAM" id="SSF50475">
    <property type="entry name" value="FMN-binding split barrel"/>
    <property type="match status" value="1"/>
</dbReference>
<gene>
    <name evidence="2" type="ORF">EHW97_06255</name>
</gene>
<dbReference type="EMBL" id="RQJX01000006">
    <property type="protein sequence ID" value="RQN08486.1"/>
    <property type="molecule type" value="Genomic_DNA"/>
</dbReference>
<organism evidence="2 3">
    <name type="scientific">Aeromicrobium camelliae</name>
    <dbReference type="NCBI Taxonomy" id="1538144"/>
    <lineage>
        <taxon>Bacteria</taxon>
        <taxon>Bacillati</taxon>
        <taxon>Actinomycetota</taxon>
        <taxon>Actinomycetes</taxon>
        <taxon>Propionibacteriales</taxon>
        <taxon>Nocardioidaceae</taxon>
        <taxon>Aeromicrobium</taxon>
    </lineage>
</organism>
<proteinExistence type="predicted"/>
<protein>
    <submittedName>
        <fullName evidence="2">Flavin reductase</fullName>
    </submittedName>
</protein>
<dbReference type="InterPro" id="IPR002563">
    <property type="entry name" value="Flavin_Rdtase-like_dom"/>
</dbReference>
<evidence type="ECO:0000313" key="2">
    <source>
        <dbReference type="EMBL" id="RQN08486.1"/>
    </source>
</evidence>
<dbReference type="Gene3D" id="2.30.110.10">
    <property type="entry name" value="Electron Transport, Fmn-binding Protein, Chain A"/>
    <property type="match status" value="1"/>
</dbReference>
<dbReference type="GO" id="GO:0016646">
    <property type="term" value="F:oxidoreductase activity, acting on the CH-NH group of donors, NAD or NADP as acceptor"/>
    <property type="evidence" value="ECO:0007669"/>
    <property type="project" value="UniProtKB-ARBA"/>
</dbReference>
<evidence type="ECO:0000313" key="3">
    <source>
        <dbReference type="Proteomes" id="UP000275225"/>
    </source>
</evidence>
<evidence type="ECO:0000259" key="1">
    <source>
        <dbReference type="SMART" id="SM00903"/>
    </source>
</evidence>
<dbReference type="InterPro" id="IPR012349">
    <property type="entry name" value="Split_barrel_FMN-bd"/>
</dbReference>
<reference evidence="2 3" key="1">
    <citation type="submission" date="2018-11" db="EMBL/GenBank/DDBJ databases">
        <authorList>
            <person name="Li F."/>
        </authorList>
    </citation>
    <scope>NUCLEOTIDE SEQUENCE [LARGE SCALE GENOMIC DNA]</scope>
    <source>
        <strain evidence="2 3">YS17T</strain>
    </source>
</reference>
<dbReference type="OrthoDB" id="3394673at2"/>
<dbReference type="GO" id="GO:0010181">
    <property type="term" value="F:FMN binding"/>
    <property type="evidence" value="ECO:0007669"/>
    <property type="project" value="InterPro"/>
</dbReference>
<feature type="domain" description="Flavin reductase like" evidence="1">
    <location>
        <begin position="23"/>
        <end position="166"/>
    </location>
</feature>
<accession>A0A3N6WLP7</accession>
<sequence length="167" mass="17726">MTIHSDHPFVPPESDRDVVRRFRGRLAAPVTVVATGEGRDRSGLTVSSLVIVDGPQARVVAFIDPDSELGEAVDVGTFVTVSLLSGGDQFLADAFAGLAPAPGGAFRLGAWDDTAWGPALAQRSWLGARIEGVRELGYALELVAVIEHAEIHGDEGLVHVRGRYRSS</sequence>
<dbReference type="AlphaFoldDB" id="A0A3N6WLP7"/>
<keyword evidence="3" id="KW-1185">Reference proteome</keyword>
<dbReference type="Proteomes" id="UP000275225">
    <property type="component" value="Unassembled WGS sequence"/>
</dbReference>
<comment type="caution">
    <text evidence="2">The sequence shown here is derived from an EMBL/GenBank/DDBJ whole genome shotgun (WGS) entry which is preliminary data.</text>
</comment>
<dbReference type="SMART" id="SM00903">
    <property type="entry name" value="Flavin_Reduct"/>
    <property type="match status" value="1"/>
</dbReference>
<dbReference type="RefSeq" id="WP_124236309.1">
    <property type="nucleotide sequence ID" value="NZ_JBHUFI010000002.1"/>
</dbReference>
<name>A0A3N6WLP7_9ACTN</name>
<dbReference type="Pfam" id="PF01613">
    <property type="entry name" value="Flavin_Reduct"/>
    <property type="match status" value="1"/>
</dbReference>